<name>A0ABU6SKJ9_9FABA</name>
<reference evidence="1 2" key="1">
    <citation type="journal article" date="2023" name="Plants (Basel)">
        <title>Bridging the Gap: Combining Genomics and Transcriptomics Approaches to Understand Stylosanthes scabra, an Orphan Legume from the Brazilian Caatinga.</title>
        <authorList>
            <person name="Ferreira-Neto J.R.C."/>
            <person name="da Silva M.D."/>
            <person name="Binneck E."/>
            <person name="de Melo N.F."/>
            <person name="da Silva R.H."/>
            <person name="de Melo A.L.T.M."/>
            <person name="Pandolfi V."/>
            <person name="Bustamante F.O."/>
            <person name="Brasileiro-Vidal A.C."/>
            <person name="Benko-Iseppon A.M."/>
        </authorList>
    </citation>
    <scope>NUCLEOTIDE SEQUENCE [LARGE SCALE GENOMIC DNA]</scope>
    <source>
        <tissue evidence="1">Leaves</tissue>
    </source>
</reference>
<dbReference type="Proteomes" id="UP001341840">
    <property type="component" value="Unassembled WGS sequence"/>
</dbReference>
<comment type="caution">
    <text evidence="1">The sequence shown here is derived from an EMBL/GenBank/DDBJ whole genome shotgun (WGS) entry which is preliminary data.</text>
</comment>
<proteinExistence type="predicted"/>
<organism evidence="1 2">
    <name type="scientific">Stylosanthes scabra</name>
    <dbReference type="NCBI Taxonomy" id="79078"/>
    <lineage>
        <taxon>Eukaryota</taxon>
        <taxon>Viridiplantae</taxon>
        <taxon>Streptophyta</taxon>
        <taxon>Embryophyta</taxon>
        <taxon>Tracheophyta</taxon>
        <taxon>Spermatophyta</taxon>
        <taxon>Magnoliopsida</taxon>
        <taxon>eudicotyledons</taxon>
        <taxon>Gunneridae</taxon>
        <taxon>Pentapetalae</taxon>
        <taxon>rosids</taxon>
        <taxon>fabids</taxon>
        <taxon>Fabales</taxon>
        <taxon>Fabaceae</taxon>
        <taxon>Papilionoideae</taxon>
        <taxon>50 kb inversion clade</taxon>
        <taxon>dalbergioids sensu lato</taxon>
        <taxon>Dalbergieae</taxon>
        <taxon>Pterocarpus clade</taxon>
        <taxon>Stylosanthes</taxon>
    </lineage>
</organism>
<protein>
    <submittedName>
        <fullName evidence="1">Uncharacterized protein</fullName>
    </submittedName>
</protein>
<evidence type="ECO:0000313" key="1">
    <source>
        <dbReference type="EMBL" id="MED6136579.1"/>
    </source>
</evidence>
<sequence>MSYGCFVFSKFLSFQERSSLEKGQESSSMRLNEGVIEVDRSYGRSKKGDSKLEDALRKVGMEDCA</sequence>
<gene>
    <name evidence="1" type="ORF">PIB30_057330</name>
</gene>
<accession>A0ABU6SKJ9</accession>
<dbReference type="EMBL" id="JASCZI010060883">
    <property type="protein sequence ID" value="MED6136579.1"/>
    <property type="molecule type" value="Genomic_DNA"/>
</dbReference>
<evidence type="ECO:0000313" key="2">
    <source>
        <dbReference type="Proteomes" id="UP001341840"/>
    </source>
</evidence>
<keyword evidence="2" id="KW-1185">Reference proteome</keyword>